<evidence type="ECO:0000313" key="5">
    <source>
        <dbReference type="Proteomes" id="UP001597046"/>
    </source>
</evidence>
<accession>A0ABW3MWE4</accession>
<comment type="similarity">
    <text evidence="1">Belongs to the FAH family.</text>
</comment>
<dbReference type="EMBL" id="JBHTKH010000001">
    <property type="protein sequence ID" value="MFD1053485.1"/>
    <property type="molecule type" value="Genomic_DNA"/>
</dbReference>
<protein>
    <submittedName>
        <fullName evidence="4">Fumarylacetoacetate hydrolase family protein</fullName>
    </submittedName>
</protein>
<evidence type="ECO:0000256" key="1">
    <source>
        <dbReference type="ARBA" id="ARBA00010211"/>
    </source>
</evidence>
<dbReference type="Pfam" id="PF01557">
    <property type="entry name" value="FAA_hydrolase"/>
    <property type="match status" value="1"/>
</dbReference>
<sequence length="306" mass="33154">MKLLRVGAPGAERPAALLPDGSLVDISELVPDIVPQTLHPEMLRPLAQRLEERGPELPRLEHGNLRIAAPVHGVGKIVCVGLNYREHAREAGLPVPSEPILFLKAGDTVVGPNDTVRIPRGSEKTDYEVELGVVIGVQTRYLDSPAQALSHVAGFVVSNDVSEREFQMERGGQWDKGKNCETFSPLGPWLVTADEVPDPQDLRLHLRVNGELRQDSTTADMIFGVEHLIWYISQFMVLRPGDIINTGTPPGVGSGFTPPRFVRDGDVVELGIDGLGGQCHAFRGYVVSRADDAARLPQPEPAGGLA</sequence>
<keyword evidence="5" id="KW-1185">Reference proteome</keyword>
<dbReference type="Proteomes" id="UP001597046">
    <property type="component" value="Unassembled WGS sequence"/>
</dbReference>
<evidence type="ECO:0000259" key="3">
    <source>
        <dbReference type="Pfam" id="PF01557"/>
    </source>
</evidence>
<gene>
    <name evidence="4" type="ORF">ACFQ2V_04130</name>
</gene>
<keyword evidence="4" id="KW-0378">Hydrolase</keyword>
<dbReference type="PANTHER" id="PTHR42796:SF4">
    <property type="entry name" value="FUMARYLACETOACETATE HYDROLASE DOMAIN-CONTAINING PROTEIN 2A"/>
    <property type="match status" value="1"/>
</dbReference>
<feature type="domain" description="Fumarylacetoacetase-like C-terminal" evidence="3">
    <location>
        <begin position="76"/>
        <end position="278"/>
    </location>
</feature>
<organism evidence="4 5">
    <name type="scientific">Terrabacter terrigena</name>
    <dbReference type="NCBI Taxonomy" id="574718"/>
    <lineage>
        <taxon>Bacteria</taxon>
        <taxon>Bacillati</taxon>
        <taxon>Actinomycetota</taxon>
        <taxon>Actinomycetes</taxon>
        <taxon>Micrococcales</taxon>
        <taxon>Intrasporangiaceae</taxon>
        <taxon>Terrabacter</taxon>
    </lineage>
</organism>
<dbReference type="RefSeq" id="WP_386050965.1">
    <property type="nucleotide sequence ID" value="NZ_JBHTKH010000001.1"/>
</dbReference>
<dbReference type="InterPro" id="IPR011234">
    <property type="entry name" value="Fumarylacetoacetase-like_C"/>
</dbReference>
<reference evidence="5" key="1">
    <citation type="journal article" date="2019" name="Int. J. Syst. Evol. Microbiol.">
        <title>The Global Catalogue of Microorganisms (GCM) 10K type strain sequencing project: providing services to taxonomists for standard genome sequencing and annotation.</title>
        <authorList>
            <consortium name="The Broad Institute Genomics Platform"/>
            <consortium name="The Broad Institute Genome Sequencing Center for Infectious Disease"/>
            <person name="Wu L."/>
            <person name="Ma J."/>
        </authorList>
    </citation>
    <scope>NUCLEOTIDE SEQUENCE [LARGE SCALE GENOMIC DNA]</scope>
    <source>
        <strain evidence="5">CCUG 57508</strain>
    </source>
</reference>
<proteinExistence type="inferred from homology"/>
<keyword evidence="2" id="KW-0479">Metal-binding</keyword>
<dbReference type="InterPro" id="IPR051121">
    <property type="entry name" value="FAH"/>
</dbReference>
<dbReference type="GO" id="GO:0016787">
    <property type="term" value="F:hydrolase activity"/>
    <property type="evidence" value="ECO:0007669"/>
    <property type="project" value="UniProtKB-KW"/>
</dbReference>
<dbReference type="Gene3D" id="3.90.850.10">
    <property type="entry name" value="Fumarylacetoacetase-like, C-terminal domain"/>
    <property type="match status" value="1"/>
</dbReference>
<dbReference type="InterPro" id="IPR036663">
    <property type="entry name" value="Fumarylacetoacetase_C_sf"/>
</dbReference>
<dbReference type="PANTHER" id="PTHR42796">
    <property type="entry name" value="FUMARYLACETOACETATE HYDROLASE DOMAIN-CONTAINING PROTEIN 2A-RELATED"/>
    <property type="match status" value="1"/>
</dbReference>
<comment type="caution">
    <text evidence="4">The sequence shown here is derived from an EMBL/GenBank/DDBJ whole genome shotgun (WGS) entry which is preliminary data.</text>
</comment>
<dbReference type="SUPFAM" id="SSF56529">
    <property type="entry name" value="FAH"/>
    <property type="match status" value="1"/>
</dbReference>
<name>A0ABW3MWE4_9MICO</name>
<evidence type="ECO:0000256" key="2">
    <source>
        <dbReference type="ARBA" id="ARBA00022723"/>
    </source>
</evidence>
<evidence type="ECO:0000313" key="4">
    <source>
        <dbReference type="EMBL" id="MFD1053485.1"/>
    </source>
</evidence>